<dbReference type="Gene3D" id="3.20.20.80">
    <property type="entry name" value="Glycosidases"/>
    <property type="match status" value="1"/>
</dbReference>
<dbReference type="SUPFAM" id="SSF81296">
    <property type="entry name" value="E set domains"/>
    <property type="match status" value="1"/>
</dbReference>
<keyword evidence="5" id="KW-1185">Reference proteome</keyword>
<evidence type="ECO:0000313" key="5">
    <source>
        <dbReference type="Proteomes" id="UP000003330"/>
    </source>
</evidence>
<reference evidence="4 5" key="1">
    <citation type="journal article" date="2014" name="Int. J. Syst. Evol. Microbiol.">
        <title>Phylogenomics and the dynamic genome evolution of the genus Streptococcus.</title>
        <authorList>
            <consortium name="The Broad Institute Genome Sequencing Platform"/>
            <person name="Richards V.P."/>
            <person name="Palmer S.R."/>
            <person name="Pavinski Bitar P.D."/>
            <person name="Qin X."/>
            <person name="Weinstock G.M."/>
            <person name="Highlander S.K."/>
            <person name="Town C.D."/>
            <person name="Burne R.A."/>
            <person name="Stanhope M.J."/>
        </authorList>
    </citation>
    <scope>NUCLEOTIDE SEQUENCE [LARGE SCALE GENOMIC DNA]</scope>
    <source>
        <strain evidence="4 5">707-05</strain>
    </source>
</reference>
<organism evidence="4 5">
    <name type="scientific">Streptococcus ictaluri 707-05</name>
    <dbReference type="NCBI Taxonomy" id="764299"/>
    <lineage>
        <taxon>Bacteria</taxon>
        <taxon>Bacillati</taxon>
        <taxon>Bacillota</taxon>
        <taxon>Bacilli</taxon>
        <taxon>Lactobacillales</taxon>
        <taxon>Streptococcaceae</taxon>
        <taxon>Streptococcus</taxon>
    </lineage>
</organism>
<accession>G5K1N9</accession>
<keyword evidence="2 4" id="KW-0326">Glycosidase</keyword>
<dbReference type="SUPFAM" id="SSF51445">
    <property type="entry name" value="(Trans)glycosidases"/>
    <property type="match status" value="1"/>
</dbReference>
<dbReference type="GO" id="GO:0005975">
    <property type="term" value="P:carbohydrate metabolic process"/>
    <property type="evidence" value="ECO:0007669"/>
    <property type="project" value="InterPro"/>
</dbReference>
<proteinExistence type="predicted"/>
<dbReference type="Pfam" id="PF00128">
    <property type="entry name" value="Alpha-amylase"/>
    <property type="match status" value="1"/>
</dbReference>
<dbReference type="InterPro" id="IPR017853">
    <property type="entry name" value="GH"/>
</dbReference>
<dbReference type="InterPro" id="IPR006047">
    <property type="entry name" value="GH13_cat_dom"/>
</dbReference>
<dbReference type="AlphaFoldDB" id="G5K1N9"/>
<dbReference type="EMBL" id="AEUX02000005">
    <property type="protein sequence ID" value="EHI70080.1"/>
    <property type="molecule type" value="Genomic_DNA"/>
</dbReference>
<gene>
    <name evidence="4" type="ORF">STRIC_2297</name>
</gene>
<dbReference type="GO" id="GO:0047798">
    <property type="term" value="F:cyclomaltodextrinase activity"/>
    <property type="evidence" value="ECO:0007669"/>
    <property type="project" value="UniProtKB-EC"/>
</dbReference>
<feature type="domain" description="Glycosyl hydrolase family 13 catalytic" evidence="3">
    <location>
        <begin position="138"/>
        <end position="495"/>
    </location>
</feature>
<dbReference type="Gene3D" id="3.90.400.10">
    <property type="entry name" value="Oligo-1,6-glucosidase, Domain 2"/>
    <property type="match status" value="1"/>
</dbReference>
<evidence type="ECO:0000313" key="4">
    <source>
        <dbReference type="EMBL" id="EHI70080.1"/>
    </source>
</evidence>
<dbReference type="CDD" id="cd02857">
    <property type="entry name" value="E_set_CDase_PDE_N"/>
    <property type="match status" value="1"/>
</dbReference>
<dbReference type="Gene3D" id="2.60.40.10">
    <property type="entry name" value="Immunoglobulins"/>
    <property type="match status" value="1"/>
</dbReference>
<dbReference type="STRING" id="764299.STRIC_2297"/>
<dbReference type="SMART" id="SM00642">
    <property type="entry name" value="Aamy"/>
    <property type="match status" value="1"/>
</dbReference>
<dbReference type="PANTHER" id="PTHR10357">
    <property type="entry name" value="ALPHA-AMYLASE FAMILY MEMBER"/>
    <property type="match status" value="1"/>
</dbReference>
<dbReference type="PANTHER" id="PTHR10357:SF210">
    <property type="entry name" value="MALTODEXTRIN GLUCOSIDASE"/>
    <property type="match status" value="1"/>
</dbReference>
<evidence type="ECO:0000256" key="2">
    <source>
        <dbReference type="ARBA" id="ARBA00023295"/>
    </source>
</evidence>
<evidence type="ECO:0000259" key="3">
    <source>
        <dbReference type="SMART" id="SM00642"/>
    </source>
</evidence>
<protein>
    <submittedName>
        <fullName evidence="4">Cyclomaltodextrinase</fullName>
        <ecNumber evidence="4">3.2.1.54</ecNumber>
    </submittedName>
</protein>
<dbReference type="RefSeq" id="WP_008088241.1">
    <property type="nucleotide sequence ID" value="NZ_AEUX02000005.1"/>
</dbReference>
<dbReference type="InterPro" id="IPR014756">
    <property type="entry name" value="Ig_E-set"/>
</dbReference>
<dbReference type="EC" id="3.2.1.54" evidence="4"/>
<keyword evidence="1 4" id="KW-0378">Hydrolase</keyword>
<dbReference type="Pfam" id="PF02903">
    <property type="entry name" value="Alpha-amylase_N"/>
    <property type="match status" value="1"/>
</dbReference>
<evidence type="ECO:0000256" key="1">
    <source>
        <dbReference type="ARBA" id="ARBA00022801"/>
    </source>
</evidence>
<dbReference type="CDD" id="cd11338">
    <property type="entry name" value="AmyAc_CMD"/>
    <property type="match status" value="1"/>
</dbReference>
<dbReference type="OrthoDB" id="9805159at2"/>
<dbReference type="eggNOG" id="COG0366">
    <property type="taxonomic scope" value="Bacteria"/>
</dbReference>
<dbReference type="InterPro" id="IPR013783">
    <property type="entry name" value="Ig-like_fold"/>
</dbReference>
<comment type="caution">
    <text evidence="4">The sequence shown here is derived from an EMBL/GenBank/DDBJ whole genome shotgun (WGS) entry which is preliminary data.</text>
</comment>
<sequence length="572" mass="66721">MNEAGMLQIPDSRYCFATDRNDLVIHLRIAKEDKDAKVFLVYGDKFEYHDKQSEKEIEIAYQDKTYVYYEVKQHVTDRRFAYIFRFEVEGRSYYFSEDGLTESYDFPNSFYNFFQMPYINEVDIHRPIPWLKDAVFYQIFVDRFAQGDFDKDQSYIDMAWGDKPTPSHFAGGDLKGIIQKLDYLSDLGIKAIYLTPIFLSPTNNKYDIIDYYRVDPQFGSLEDLKTLVTKAHQMGIRVILDAVFNHCSVLAPQFQDVLDKGRESVFYDWFMIEGDYPNPDLLNYETFASCHYMPKWNTSNPKVQDFLISVGLYWIKEADIDGWRLDVSDEVSHQFWRDFRRAVKATKEDCVLIGENWHDAYPYLAGDQYDSIMNYAFTKVCLDTFAFNRFSAENLSHQLNNILMRNTDAVNRMNLNLLDSHDTHRIFTQVGKSTEKLLAALALAMVFPGVPCLYYGTELAMEGGYDPDSRRTFNWQKEEWNMAVLEQTKALIRLKELAVIQEGDIRITYDKDLLRVSRLGKVQRLDLLLNLGQNPLGIEVKDQVIMANGLDLQKQVLAPFGFIIITKEKTHD</sequence>
<dbReference type="InterPro" id="IPR045857">
    <property type="entry name" value="O16G_dom_2"/>
</dbReference>
<dbReference type="Proteomes" id="UP000003330">
    <property type="component" value="Unassembled WGS sequence"/>
</dbReference>
<name>G5K1N9_9STRE</name>
<dbReference type="InterPro" id="IPR004185">
    <property type="entry name" value="Glyco_hydro_13_lg-like_dom"/>
</dbReference>